<comment type="caution">
    <text evidence="2">The sequence shown here is derived from an EMBL/GenBank/DDBJ whole genome shotgun (WGS) entry which is preliminary data.</text>
</comment>
<protein>
    <submittedName>
        <fullName evidence="2">Uncharacterized protein</fullName>
    </submittedName>
</protein>
<dbReference type="Proteomes" id="UP000245207">
    <property type="component" value="Unassembled WGS sequence"/>
</dbReference>
<keyword evidence="3" id="KW-1185">Reference proteome</keyword>
<feature type="region of interest" description="Disordered" evidence="1">
    <location>
        <begin position="1"/>
        <end position="24"/>
    </location>
</feature>
<evidence type="ECO:0000313" key="3">
    <source>
        <dbReference type="Proteomes" id="UP000245207"/>
    </source>
</evidence>
<feature type="compositionally biased region" description="Basic and acidic residues" evidence="1">
    <location>
        <begin position="67"/>
        <end position="77"/>
    </location>
</feature>
<accession>A0A2U1PBQ8</accession>
<dbReference type="AlphaFoldDB" id="A0A2U1PBQ8"/>
<evidence type="ECO:0000313" key="2">
    <source>
        <dbReference type="EMBL" id="PWA83191.1"/>
    </source>
</evidence>
<feature type="region of interest" description="Disordered" evidence="1">
    <location>
        <begin position="58"/>
        <end position="77"/>
    </location>
</feature>
<evidence type="ECO:0000256" key="1">
    <source>
        <dbReference type="SAM" id="MobiDB-lite"/>
    </source>
</evidence>
<proteinExistence type="predicted"/>
<organism evidence="2 3">
    <name type="scientific">Artemisia annua</name>
    <name type="common">Sweet wormwood</name>
    <dbReference type="NCBI Taxonomy" id="35608"/>
    <lineage>
        <taxon>Eukaryota</taxon>
        <taxon>Viridiplantae</taxon>
        <taxon>Streptophyta</taxon>
        <taxon>Embryophyta</taxon>
        <taxon>Tracheophyta</taxon>
        <taxon>Spermatophyta</taxon>
        <taxon>Magnoliopsida</taxon>
        <taxon>eudicotyledons</taxon>
        <taxon>Gunneridae</taxon>
        <taxon>Pentapetalae</taxon>
        <taxon>asterids</taxon>
        <taxon>campanulids</taxon>
        <taxon>Asterales</taxon>
        <taxon>Asteraceae</taxon>
        <taxon>Asteroideae</taxon>
        <taxon>Anthemideae</taxon>
        <taxon>Artemisiinae</taxon>
        <taxon>Artemisia</taxon>
    </lineage>
</organism>
<sequence>MEDQGTPTNDNNGTENYYYLSPDAPTNDSSGGAAFYDGWYDQQFDCDGGDGTIPFMFDSGVTQPPTEHSDIDLTLRL</sequence>
<name>A0A2U1PBQ8_ARTAN</name>
<gene>
    <name evidence="2" type="ORF">CTI12_AA170860</name>
</gene>
<reference evidence="2 3" key="1">
    <citation type="journal article" date="2018" name="Mol. Plant">
        <title>The genome of Artemisia annua provides insight into the evolution of Asteraceae family and artemisinin biosynthesis.</title>
        <authorList>
            <person name="Shen Q."/>
            <person name="Zhang L."/>
            <person name="Liao Z."/>
            <person name="Wang S."/>
            <person name="Yan T."/>
            <person name="Shi P."/>
            <person name="Liu M."/>
            <person name="Fu X."/>
            <person name="Pan Q."/>
            <person name="Wang Y."/>
            <person name="Lv Z."/>
            <person name="Lu X."/>
            <person name="Zhang F."/>
            <person name="Jiang W."/>
            <person name="Ma Y."/>
            <person name="Chen M."/>
            <person name="Hao X."/>
            <person name="Li L."/>
            <person name="Tang Y."/>
            <person name="Lv G."/>
            <person name="Zhou Y."/>
            <person name="Sun X."/>
            <person name="Brodelius P.E."/>
            <person name="Rose J.K.C."/>
            <person name="Tang K."/>
        </authorList>
    </citation>
    <scope>NUCLEOTIDE SEQUENCE [LARGE SCALE GENOMIC DNA]</scope>
    <source>
        <strain evidence="3">cv. Huhao1</strain>
        <tissue evidence="2">Leaf</tissue>
    </source>
</reference>
<feature type="compositionally biased region" description="Polar residues" evidence="1">
    <location>
        <begin position="1"/>
        <end position="15"/>
    </location>
</feature>
<dbReference type="EMBL" id="PKPP01001378">
    <property type="protein sequence ID" value="PWA83191.1"/>
    <property type="molecule type" value="Genomic_DNA"/>
</dbReference>